<accession>A0A1R2AXX9</accession>
<evidence type="ECO:0000313" key="2">
    <source>
        <dbReference type="EMBL" id="OMJ69394.1"/>
    </source>
</evidence>
<evidence type="ECO:0000313" key="3">
    <source>
        <dbReference type="Proteomes" id="UP000187209"/>
    </source>
</evidence>
<keyword evidence="3" id="KW-1185">Reference proteome</keyword>
<dbReference type="EMBL" id="MPUH01001204">
    <property type="protein sequence ID" value="OMJ69394.1"/>
    <property type="molecule type" value="Genomic_DNA"/>
</dbReference>
<organism evidence="2 3">
    <name type="scientific">Stentor coeruleus</name>
    <dbReference type="NCBI Taxonomy" id="5963"/>
    <lineage>
        <taxon>Eukaryota</taxon>
        <taxon>Sar</taxon>
        <taxon>Alveolata</taxon>
        <taxon>Ciliophora</taxon>
        <taxon>Postciliodesmatophora</taxon>
        <taxon>Heterotrichea</taxon>
        <taxon>Heterotrichida</taxon>
        <taxon>Stentoridae</taxon>
        <taxon>Stentor</taxon>
    </lineage>
</organism>
<feature type="coiled-coil region" evidence="1">
    <location>
        <begin position="225"/>
        <end position="255"/>
    </location>
</feature>
<reference evidence="2 3" key="1">
    <citation type="submission" date="2016-11" db="EMBL/GenBank/DDBJ databases">
        <title>The macronuclear genome of Stentor coeruleus: a giant cell with tiny introns.</title>
        <authorList>
            <person name="Slabodnick M."/>
            <person name="Ruby J.G."/>
            <person name="Reiff S.B."/>
            <person name="Swart E.C."/>
            <person name="Gosai S."/>
            <person name="Prabakaran S."/>
            <person name="Witkowska E."/>
            <person name="Larue G.E."/>
            <person name="Fisher S."/>
            <person name="Freeman R.M."/>
            <person name="Gunawardena J."/>
            <person name="Chu W."/>
            <person name="Stover N.A."/>
            <person name="Gregory B.D."/>
            <person name="Nowacki M."/>
            <person name="Derisi J."/>
            <person name="Roy S.W."/>
            <person name="Marshall W.F."/>
            <person name="Sood P."/>
        </authorList>
    </citation>
    <scope>NUCLEOTIDE SEQUENCE [LARGE SCALE GENOMIC DNA]</scope>
    <source>
        <strain evidence="2">WM001</strain>
    </source>
</reference>
<sequence>MKKLINDYENKVFTLSSIVSHKSQEVNERYRRLNIRKVTNSELVKNSEERFSKFLKEENGKRFNKRRRSSSSLESMGNEELERNVVIMEIQNQMGLEDLENLKVKIKEVKIKEESIESDVSEISRALLKTYNTSHELQKTVIELRKQKNKFYEILKPQRNEADKLVKDQKNLTTSKNNLIKIKGKLSELQTTVDNQVLKLKNFGDHYEALLIKIEQSKECLDNYKKVHEKTVENIQEKITKLEHLMEKVKTQEQLIILRTSKVRNDSTNVFNKSKDIFELLKTLDKKSAEICLQTKESEKKARQIQEKILEFKTRQEEQERVSYFREKIVEMKKGS</sequence>
<proteinExistence type="predicted"/>
<dbReference type="AlphaFoldDB" id="A0A1R2AXX9"/>
<protein>
    <submittedName>
        <fullName evidence="2">Uncharacterized protein</fullName>
    </submittedName>
</protein>
<name>A0A1R2AXX9_9CILI</name>
<evidence type="ECO:0000256" key="1">
    <source>
        <dbReference type="SAM" id="Coils"/>
    </source>
</evidence>
<keyword evidence="1" id="KW-0175">Coiled coil</keyword>
<dbReference type="Proteomes" id="UP000187209">
    <property type="component" value="Unassembled WGS sequence"/>
</dbReference>
<comment type="caution">
    <text evidence="2">The sequence shown here is derived from an EMBL/GenBank/DDBJ whole genome shotgun (WGS) entry which is preliminary data.</text>
</comment>
<gene>
    <name evidence="2" type="ORF">SteCoe_32897</name>
</gene>